<evidence type="ECO:0000256" key="9">
    <source>
        <dbReference type="ARBA" id="ARBA00022853"/>
    </source>
</evidence>
<dbReference type="SUPFAM" id="SSF53335">
    <property type="entry name" value="S-adenosyl-L-methionine-dependent methyltransferases"/>
    <property type="match status" value="1"/>
</dbReference>
<keyword evidence="9 15" id="KW-0156">Chromatin regulator</keyword>
<dbReference type="Pfam" id="PF08123">
    <property type="entry name" value="DOT1"/>
    <property type="match status" value="1"/>
</dbReference>
<evidence type="ECO:0000256" key="5">
    <source>
        <dbReference type="ARBA" id="ARBA00022603"/>
    </source>
</evidence>
<dbReference type="InterPro" id="IPR030445">
    <property type="entry name" value="H3-K79_meTrfase"/>
</dbReference>
<evidence type="ECO:0000256" key="13">
    <source>
        <dbReference type="ARBA" id="ARBA00029821"/>
    </source>
</evidence>
<evidence type="ECO:0000313" key="19">
    <source>
        <dbReference type="EMBL" id="CAF9938151.1"/>
    </source>
</evidence>
<evidence type="ECO:0000256" key="12">
    <source>
        <dbReference type="ARBA" id="ARBA00023242"/>
    </source>
</evidence>
<evidence type="ECO:0000256" key="6">
    <source>
        <dbReference type="ARBA" id="ARBA00022679"/>
    </source>
</evidence>
<evidence type="ECO:0000259" key="18">
    <source>
        <dbReference type="PROSITE" id="PS51569"/>
    </source>
</evidence>
<evidence type="ECO:0000256" key="16">
    <source>
        <dbReference type="PIRSR" id="PIRSR017570-1"/>
    </source>
</evidence>
<dbReference type="Proteomes" id="UP000664521">
    <property type="component" value="Unassembled WGS sequence"/>
</dbReference>
<keyword evidence="8" id="KW-0677">Repeat</keyword>
<comment type="caution">
    <text evidence="19">The sequence shown here is derived from an EMBL/GenBank/DDBJ whole genome shotgun (WGS) entry which is preliminary data.</text>
</comment>
<evidence type="ECO:0000256" key="11">
    <source>
        <dbReference type="ARBA" id="ARBA00023163"/>
    </source>
</evidence>
<keyword evidence="6 15" id="KW-0808">Transferase</keyword>
<dbReference type="OrthoDB" id="443402at2759"/>
<dbReference type="GO" id="GO:0042393">
    <property type="term" value="F:histone binding"/>
    <property type="evidence" value="ECO:0007669"/>
    <property type="project" value="InterPro"/>
</dbReference>
<keyword evidence="10 15" id="KW-0805">Transcription regulation</keyword>
<dbReference type="GO" id="GO:0032259">
    <property type="term" value="P:methylation"/>
    <property type="evidence" value="ECO:0007669"/>
    <property type="project" value="UniProtKB-KW"/>
</dbReference>
<evidence type="ECO:0000256" key="3">
    <source>
        <dbReference type="ARBA" id="ARBA00012190"/>
    </source>
</evidence>
<organism evidence="19 20">
    <name type="scientific">Heterodermia speciosa</name>
    <dbReference type="NCBI Taxonomy" id="116794"/>
    <lineage>
        <taxon>Eukaryota</taxon>
        <taxon>Fungi</taxon>
        <taxon>Dikarya</taxon>
        <taxon>Ascomycota</taxon>
        <taxon>Pezizomycotina</taxon>
        <taxon>Lecanoromycetes</taxon>
        <taxon>OSLEUM clade</taxon>
        <taxon>Lecanoromycetidae</taxon>
        <taxon>Caliciales</taxon>
        <taxon>Physciaceae</taxon>
        <taxon>Heterodermia</taxon>
    </lineage>
</organism>
<dbReference type="PANTHER" id="PTHR21451">
    <property type="entry name" value="HISTONE H3 METHYLTRANSFERASE"/>
    <property type="match status" value="1"/>
</dbReference>
<dbReference type="CDD" id="cd02440">
    <property type="entry name" value="AdoMet_MTases"/>
    <property type="match status" value="1"/>
</dbReference>
<feature type="domain" description="DOT1" evidence="18">
    <location>
        <begin position="172"/>
        <end position="494"/>
    </location>
</feature>
<dbReference type="Gene3D" id="3.40.50.150">
    <property type="entry name" value="Vaccinia Virus protein VP39"/>
    <property type="match status" value="1"/>
</dbReference>
<evidence type="ECO:0000256" key="7">
    <source>
        <dbReference type="ARBA" id="ARBA00022691"/>
    </source>
</evidence>
<proteinExistence type="inferred from homology"/>
<dbReference type="GO" id="GO:0000786">
    <property type="term" value="C:nucleosome"/>
    <property type="evidence" value="ECO:0007669"/>
    <property type="project" value="InterPro"/>
</dbReference>
<evidence type="ECO:0000256" key="17">
    <source>
        <dbReference type="SAM" id="MobiDB-lite"/>
    </source>
</evidence>
<dbReference type="InterPro" id="IPR029063">
    <property type="entry name" value="SAM-dependent_MTases_sf"/>
</dbReference>
<feature type="compositionally biased region" description="Polar residues" evidence="17">
    <location>
        <begin position="53"/>
        <end position="69"/>
    </location>
</feature>
<feature type="binding site" evidence="16">
    <location>
        <begin position="323"/>
        <end position="332"/>
    </location>
    <ligand>
        <name>S-adenosyl-L-methionine</name>
        <dbReference type="ChEBI" id="CHEBI:59789"/>
    </ligand>
</feature>
<gene>
    <name evidence="19" type="primary">DOT1</name>
    <name evidence="19" type="ORF">HETSPECPRED_000790</name>
</gene>
<evidence type="ECO:0000256" key="8">
    <source>
        <dbReference type="ARBA" id="ARBA00022737"/>
    </source>
</evidence>
<dbReference type="PROSITE" id="PS51569">
    <property type="entry name" value="DOT1"/>
    <property type="match status" value="1"/>
</dbReference>
<dbReference type="InterPro" id="IPR025789">
    <property type="entry name" value="DOT1_dom"/>
</dbReference>
<evidence type="ECO:0000256" key="4">
    <source>
        <dbReference type="ARBA" id="ARBA00020987"/>
    </source>
</evidence>
<name>A0A8H3GD83_9LECA</name>
<comment type="catalytic activity">
    <reaction evidence="14 15">
        <text>L-lysyl(79)-[histone H3] + 3 S-adenosyl-L-methionine = N(6),N(6),N(6)-trimethyl-L-lysyl(79)-[histone H3] + 3 S-adenosyl-L-homocysteine + 3 H(+)</text>
        <dbReference type="Rhea" id="RHEA:60328"/>
        <dbReference type="Rhea" id="RHEA-COMP:15549"/>
        <dbReference type="Rhea" id="RHEA-COMP:15552"/>
        <dbReference type="ChEBI" id="CHEBI:15378"/>
        <dbReference type="ChEBI" id="CHEBI:29969"/>
        <dbReference type="ChEBI" id="CHEBI:57856"/>
        <dbReference type="ChEBI" id="CHEBI:59789"/>
        <dbReference type="ChEBI" id="CHEBI:61961"/>
        <dbReference type="EC" id="2.1.1.360"/>
    </reaction>
</comment>
<dbReference type="AlphaFoldDB" id="A0A8H3GD83"/>
<evidence type="ECO:0000256" key="14">
    <source>
        <dbReference type="ARBA" id="ARBA00047770"/>
    </source>
</evidence>
<dbReference type="GO" id="GO:0000077">
    <property type="term" value="P:DNA damage checkpoint signaling"/>
    <property type="evidence" value="ECO:0007669"/>
    <property type="project" value="InterPro"/>
</dbReference>
<dbReference type="GO" id="GO:0031509">
    <property type="term" value="P:subtelomeric heterochromatin formation"/>
    <property type="evidence" value="ECO:0007669"/>
    <property type="project" value="InterPro"/>
</dbReference>
<dbReference type="EC" id="2.1.1.360" evidence="3 15"/>
<comment type="subcellular location">
    <subcellularLocation>
        <location evidence="2 15">Nucleus</location>
    </subcellularLocation>
</comment>
<evidence type="ECO:0000313" key="20">
    <source>
        <dbReference type="Proteomes" id="UP000664521"/>
    </source>
</evidence>
<protein>
    <recommendedName>
        <fullName evidence="4 15">Histone-lysine N-methyltransferase, H3 lysine-79 specific</fullName>
        <ecNumber evidence="3 15">2.1.1.360</ecNumber>
    </recommendedName>
    <alternativeName>
        <fullName evidence="13 15">Histone H3-K79 methyltransferase</fullName>
    </alternativeName>
</protein>
<dbReference type="PIRSF" id="PIRSF017570">
    <property type="entry name" value="Histone_H3-K79_MeTrfase"/>
    <property type="match status" value="1"/>
</dbReference>
<evidence type="ECO:0000256" key="1">
    <source>
        <dbReference type="ARBA" id="ARBA00003482"/>
    </source>
</evidence>
<dbReference type="EMBL" id="CAJPDS010000109">
    <property type="protein sequence ID" value="CAF9938151.1"/>
    <property type="molecule type" value="Genomic_DNA"/>
</dbReference>
<dbReference type="GO" id="GO:0006281">
    <property type="term" value="P:DNA repair"/>
    <property type="evidence" value="ECO:0007669"/>
    <property type="project" value="InterPro"/>
</dbReference>
<dbReference type="GO" id="GO:0140956">
    <property type="term" value="F:histone H3K79 trimethyltransferase activity"/>
    <property type="evidence" value="ECO:0007669"/>
    <property type="project" value="UniProtKB-EC"/>
</dbReference>
<dbReference type="GO" id="GO:0000781">
    <property type="term" value="C:chromosome, telomeric region"/>
    <property type="evidence" value="ECO:0007669"/>
    <property type="project" value="GOC"/>
</dbReference>
<keyword evidence="7 15" id="KW-0949">S-adenosyl-L-methionine</keyword>
<accession>A0A8H3GD83</accession>
<sequence length="494" mass="55408">MGPFDLFQKKGSKALQAQPLKVRKQVVTSTEPQQPLRSTFSAPNIRPVRSRKTGSSLATKAQAAKSRSPNPRKRAASGQLRLESDSEEGNTDDEKTVASVKRVRLSTEPVPDLNRHIRSTDAFVEGNDFQRSRVHAADIAAMDKPTKFKPAFLEHPDAKLVSLQYPSASDMERYCLVDPIQSDEFNTLDEIREVILITINLYVPDHEAALMKDDTHGLLRRLKRAMARRHADEYNEVIQEWNGEISRLRHDEALSRKIDSWKIIDLALIERILTQTYSRTVSPRVSLLKQYENGTDNVYGELLPKFVSDILCKDTRIRSDQLFVDLGSGVGNVVLQAALQIGCESWGCEMMDNACDLAELQKEEFNARCHLWGLTAGSINLERGDFLENAVVGRVLKRADVVLVNNQAFTPDLNEALTNLFLDLKEGCLIVSLKSFVPAGHKITARNLNRACNVLEVEEKKYYSNCVSWTDAPGTYFISKKASSRVADFALTNA</sequence>
<evidence type="ECO:0000256" key="15">
    <source>
        <dbReference type="PIRNR" id="PIRNR017570"/>
    </source>
</evidence>
<feature type="binding site" evidence="16">
    <location>
        <position position="349"/>
    </location>
    <ligand>
        <name>S-adenosyl-L-methionine</name>
        <dbReference type="ChEBI" id="CHEBI:59789"/>
    </ligand>
</feature>
<feature type="binding site" evidence="16">
    <location>
        <begin position="299"/>
        <end position="302"/>
    </location>
    <ligand>
        <name>S-adenosyl-L-methionine</name>
        <dbReference type="ChEBI" id="CHEBI:59789"/>
    </ligand>
</feature>
<evidence type="ECO:0000256" key="10">
    <source>
        <dbReference type="ARBA" id="ARBA00023015"/>
    </source>
</evidence>
<keyword evidence="5 15" id="KW-0489">Methyltransferase</keyword>
<keyword evidence="12 15" id="KW-0539">Nucleus</keyword>
<dbReference type="GO" id="GO:0005634">
    <property type="term" value="C:nucleus"/>
    <property type="evidence" value="ECO:0007669"/>
    <property type="project" value="UniProtKB-SubCell"/>
</dbReference>
<feature type="region of interest" description="Disordered" evidence="17">
    <location>
        <begin position="1"/>
        <end position="97"/>
    </location>
</feature>
<dbReference type="InterPro" id="IPR021162">
    <property type="entry name" value="Dot1"/>
</dbReference>
<reference evidence="19" key="1">
    <citation type="submission" date="2021-03" db="EMBL/GenBank/DDBJ databases">
        <authorList>
            <person name="Tagirdzhanova G."/>
        </authorList>
    </citation>
    <scope>NUCLEOTIDE SEQUENCE</scope>
</reference>
<dbReference type="Gene3D" id="1.10.260.170">
    <property type="match status" value="1"/>
</dbReference>
<feature type="compositionally biased region" description="Polar residues" evidence="17">
    <location>
        <begin position="26"/>
        <end position="42"/>
    </location>
</feature>
<keyword evidence="11 15" id="KW-0804">Transcription</keyword>
<keyword evidence="20" id="KW-1185">Reference proteome</keyword>
<comment type="function">
    <text evidence="1 15">Histone methyltransferase that specifically trimethylates histone H3 to form H3K79me3. This methylation is required for telomere silencing and for the pachytene checkpoint during the meiotic cell cycle by allowing the recruitment of RAD9 to double strand breaks. Nucleosomes are preferred as substrate compared to free histone.</text>
</comment>
<dbReference type="FunFam" id="3.40.50.150:FF:000033">
    <property type="entry name" value="Histone-lysine N-methyltransferase, H3 lysine-79 specific"/>
    <property type="match status" value="1"/>
</dbReference>
<feature type="binding site" evidence="16">
    <location>
        <begin position="385"/>
        <end position="386"/>
    </location>
    <ligand>
        <name>S-adenosyl-L-methionine</name>
        <dbReference type="ChEBI" id="CHEBI:59789"/>
    </ligand>
</feature>
<dbReference type="PANTHER" id="PTHR21451:SF0">
    <property type="entry name" value="HISTONE-LYSINE N-METHYLTRANSFERASE, H3 LYSINE-79 SPECIFIC"/>
    <property type="match status" value="1"/>
</dbReference>
<evidence type="ECO:0000256" key="2">
    <source>
        <dbReference type="ARBA" id="ARBA00004123"/>
    </source>
</evidence>
<comment type="similarity">
    <text evidence="15">Belongs to the class I-like SAM-binding methyltransferase superfamily. DOT1 family.</text>
</comment>